<proteinExistence type="predicted"/>
<reference evidence="1" key="1">
    <citation type="submission" date="2022-06" db="EMBL/GenBank/DDBJ databases">
        <authorList>
            <person name="Legras J.-L."/>
            <person name="Devillers H."/>
            <person name="Grondin C."/>
        </authorList>
    </citation>
    <scope>NUCLEOTIDE SEQUENCE</scope>
    <source>
        <strain evidence="1">CLIB 1444</strain>
    </source>
</reference>
<dbReference type="Proteomes" id="UP001152531">
    <property type="component" value="Unassembled WGS sequence"/>
</dbReference>
<evidence type="ECO:0000313" key="1">
    <source>
        <dbReference type="EMBL" id="CAH6719563.1"/>
    </source>
</evidence>
<name>A0ACA9Y423_9ASCO</name>
<keyword evidence="2" id="KW-1185">Reference proteome</keyword>
<accession>A0ACA9Y423</accession>
<evidence type="ECO:0000313" key="2">
    <source>
        <dbReference type="Proteomes" id="UP001152531"/>
    </source>
</evidence>
<sequence length="774" mass="86881">MGDYSNNENSEIDYNFMKSEDDGQLRDNLDFKYESFRHYGDNDGNNMGAHISNEGNDEFNAFKHGNNIDNNLINDMNTQDKNYNPEITFNIPGAFDNGQVEKMEIDDSPPFTIESDLYFDSQSQQNVDTNDLDYDRKEMFQSHFNRQQFLNVRGSNSSISGMGMINGAAPGNSGVGNGNNMNGIPGNISTPTPSSALQFDTPKSTQFTSFDNHHDNNSIYSSFLNDNEVGSFNDHMRTQSIDGGSSFNPTSLSVNPNNPNSLNIGIYQNYELSPLTTTTSLTPSVNSLHSNQPSFFSAQQYLSRHSVDNGNSFDQNSLSNSINNSINSGNQKRNVSGRYLNFNSISNYIPFMNDKRNGQDRTSPNGGPPSLLTHTSSLFNTSSTPRQQSKHLIRSIFKSNPSEGQSQELPETEGLNINLGPDMEEDFQSSDFLMMSPQETDDNLDPLPVKKSKKTKRGFLNRFKGPKQDENSEIEQVDNSSKNSGNNSFHEDEIDHVFHGNMSRTPSSANTVRTNNNVNTSNGNISMNNTSNGNVSLDNITPNLQEGKGPDYAALFENVGKRKPKKVSKPSNTLSFKKKIKAEDEYNDIHSNNSYGSESLSVSTSNTSHSYNVKVEDDNEEFNDDDESLTSASKRILGSKLMKRKGIKKEAEIKHVKSKIAGDKGVEVEVDLKTLDLPESTQIYPANIVTSKSRIRGRKENKEADLTDSSKIYLCNYCSRRFKRQEHLKRHFRSLHTFEKPYDCDICHKKFSRSDNLNQHLKIHKQEEEMNSLN</sequence>
<comment type="caution">
    <text evidence="1">The sequence shown here is derived from an EMBL/GenBank/DDBJ whole genome shotgun (WGS) entry which is preliminary data.</text>
</comment>
<dbReference type="EMBL" id="CALSDN010000002">
    <property type="protein sequence ID" value="CAH6719563.1"/>
    <property type="molecule type" value="Genomic_DNA"/>
</dbReference>
<protein>
    <submittedName>
        <fullName evidence="1">Transcriptional regulator Mnl1p</fullName>
    </submittedName>
</protein>
<organism evidence="1 2">
    <name type="scientific">[Candida] jaroonii</name>
    <dbReference type="NCBI Taxonomy" id="467808"/>
    <lineage>
        <taxon>Eukaryota</taxon>
        <taxon>Fungi</taxon>
        <taxon>Dikarya</taxon>
        <taxon>Ascomycota</taxon>
        <taxon>Saccharomycotina</taxon>
        <taxon>Pichiomycetes</taxon>
        <taxon>Debaryomycetaceae</taxon>
        <taxon>Yamadazyma</taxon>
    </lineage>
</organism>
<gene>
    <name evidence="1" type="ORF">CLIB1444_02S11430</name>
</gene>